<dbReference type="InterPro" id="IPR055342">
    <property type="entry name" value="MreC_beta-barrel_core"/>
</dbReference>
<accession>A0AAD5PN36</accession>
<evidence type="ECO:0000313" key="6">
    <source>
        <dbReference type="EMBL" id="KAI9549135.1"/>
    </source>
</evidence>
<dbReference type="AlphaFoldDB" id="A0AAD5PN36"/>
<sequence length="389" mass="42736">MGLFNWFTQEIAIDLGTANTLIIHNDKVVVDEPSIVAFDRTTNKVIAIGKQAMQMEGITEVEKRAVRDSAEIAGAKEVYLIHEPMAAAVGIGIDVEEPMGNMIIDIGGGTTEIAVIALSGIVCDQSIRVAGDNFDSDIVQYIRRQHNIMIGDLGAALPELTDPPADFAVQGRDLMTGVPKQITRASVWNSSNALIGSAYEQVNEVKSYLSLGRINDSLAAENAILRNQLKSSFTNDSVKNVIVRDSTLKQQYTYTLAKVINNSLNKKNNYLTINRGSKHGIAKGMGVTSSKGIVGIVINRPSKWKYWFPVWGEGNKDARYVYLKDIQSHLIVNKGDKVVTSEFSLFPEGTAIGYVVENRKRGGGIDLDIKVRLHNDFSTLQYVYVINNL</sequence>
<protein>
    <recommendedName>
        <fullName evidence="5">Rod shape-determining protein MreC beta-barrel core domain-containing protein</fullName>
    </recommendedName>
</protein>
<dbReference type="InterPro" id="IPR042175">
    <property type="entry name" value="Cell/Rod_MreC_2"/>
</dbReference>
<comment type="caution">
    <text evidence="6">The sequence shown here is derived from an EMBL/GenBank/DDBJ whole genome shotgun (WGS) entry which is preliminary data.</text>
</comment>
<keyword evidence="3" id="KW-0547">Nucleotide-binding</keyword>
<name>A0AAD5PN36_9CRUS</name>
<feature type="domain" description="Rod shape-determining protein MreC beta-barrel core" evidence="5">
    <location>
        <begin position="314"/>
        <end position="386"/>
    </location>
</feature>
<dbReference type="EMBL" id="WJBH02000368">
    <property type="protein sequence ID" value="KAI9549135.1"/>
    <property type="molecule type" value="Genomic_DNA"/>
</dbReference>
<organism evidence="6 7">
    <name type="scientific">Daphnia sinensis</name>
    <dbReference type="NCBI Taxonomy" id="1820382"/>
    <lineage>
        <taxon>Eukaryota</taxon>
        <taxon>Metazoa</taxon>
        <taxon>Ecdysozoa</taxon>
        <taxon>Arthropoda</taxon>
        <taxon>Crustacea</taxon>
        <taxon>Branchiopoda</taxon>
        <taxon>Diplostraca</taxon>
        <taxon>Cladocera</taxon>
        <taxon>Anomopoda</taxon>
        <taxon>Daphniidae</taxon>
        <taxon>Daphnia</taxon>
        <taxon>Daphnia similis group</taxon>
    </lineage>
</organism>
<dbReference type="Pfam" id="PF06723">
    <property type="entry name" value="MreB_Mbl"/>
    <property type="match status" value="1"/>
</dbReference>
<dbReference type="InterPro" id="IPR043129">
    <property type="entry name" value="ATPase_NBD"/>
</dbReference>
<keyword evidence="7" id="KW-1185">Reference proteome</keyword>
<dbReference type="GO" id="GO:0005524">
    <property type="term" value="F:ATP binding"/>
    <property type="evidence" value="ECO:0007669"/>
    <property type="project" value="UniProtKB-KW"/>
</dbReference>
<dbReference type="SUPFAM" id="SSF53067">
    <property type="entry name" value="Actin-like ATPase domain"/>
    <property type="match status" value="2"/>
</dbReference>
<gene>
    <name evidence="6" type="ORF">GHT06_007101</name>
</gene>
<evidence type="ECO:0000256" key="4">
    <source>
        <dbReference type="ARBA" id="ARBA00022840"/>
    </source>
</evidence>
<evidence type="ECO:0000259" key="5">
    <source>
        <dbReference type="Pfam" id="PF04085"/>
    </source>
</evidence>
<evidence type="ECO:0000313" key="7">
    <source>
        <dbReference type="Proteomes" id="UP000820818"/>
    </source>
</evidence>
<proteinExistence type="predicted"/>
<dbReference type="InterPro" id="IPR056546">
    <property type="entry name" value="MreB_MamK-like"/>
</dbReference>
<dbReference type="Pfam" id="PF04085">
    <property type="entry name" value="MreC"/>
    <property type="match status" value="2"/>
</dbReference>
<dbReference type="Gene3D" id="2.40.10.340">
    <property type="entry name" value="Rod shape-determining protein MreC, domain 1"/>
    <property type="match status" value="2"/>
</dbReference>
<evidence type="ECO:0000256" key="1">
    <source>
        <dbReference type="ARBA" id="ARBA00004496"/>
    </source>
</evidence>
<dbReference type="InterPro" id="IPR042177">
    <property type="entry name" value="Cell/Rod_1"/>
</dbReference>
<dbReference type="Gene3D" id="3.30.420.40">
    <property type="match status" value="3"/>
</dbReference>
<keyword evidence="4" id="KW-0067">ATP-binding</keyword>
<evidence type="ECO:0000256" key="3">
    <source>
        <dbReference type="ARBA" id="ARBA00022741"/>
    </source>
</evidence>
<dbReference type="Proteomes" id="UP000820818">
    <property type="component" value="Unassembled WGS sequence"/>
</dbReference>
<comment type="subcellular location">
    <subcellularLocation>
        <location evidence="1">Cytoplasm</location>
    </subcellularLocation>
</comment>
<dbReference type="GO" id="GO:0005737">
    <property type="term" value="C:cytoplasm"/>
    <property type="evidence" value="ECO:0007669"/>
    <property type="project" value="UniProtKB-SubCell"/>
</dbReference>
<evidence type="ECO:0000256" key="2">
    <source>
        <dbReference type="ARBA" id="ARBA00022490"/>
    </source>
</evidence>
<reference evidence="6" key="1">
    <citation type="submission" date="2022-05" db="EMBL/GenBank/DDBJ databases">
        <title>A multi-omics perspective on studying reproductive biology in Daphnia sinensis.</title>
        <authorList>
            <person name="Jia J."/>
        </authorList>
    </citation>
    <scope>NUCLEOTIDE SEQUENCE</scope>
    <source>
        <strain evidence="6">WSL</strain>
    </source>
</reference>
<feature type="domain" description="Rod shape-determining protein MreC beta-barrel core" evidence="5">
    <location>
        <begin position="259"/>
        <end position="299"/>
    </location>
</feature>
<keyword evidence="2" id="KW-0963">Cytoplasm</keyword>
<dbReference type="Gene3D" id="2.40.10.350">
    <property type="entry name" value="Rod shape-determining protein MreC, domain 2"/>
    <property type="match status" value="1"/>
</dbReference>
<dbReference type="PANTHER" id="PTHR42749">
    <property type="entry name" value="CELL SHAPE-DETERMINING PROTEIN MREB"/>
    <property type="match status" value="1"/>
</dbReference>
<dbReference type="PANTHER" id="PTHR42749:SF1">
    <property type="entry name" value="CELL SHAPE-DETERMINING PROTEIN MREB"/>
    <property type="match status" value="1"/>
</dbReference>